<feature type="region of interest" description="Disordered" evidence="1">
    <location>
        <begin position="1"/>
        <end position="20"/>
    </location>
</feature>
<organism evidence="3 4">
    <name type="scientific">Streptomyces galilaeus</name>
    <dbReference type="NCBI Taxonomy" id="33899"/>
    <lineage>
        <taxon>Bacteria</taxon>
        <taxon>Bacillati</taxon>
        <taxon>Actinomycetota</taxon>
        <taxon>Actinomycetes</taxon>
        <taxon>Kitasatosporales</taxon>
        <taxon>Streptomycetaceae</taxon>
        <taxon>Streptomyces</taxon>
    </lineage>
</organism>
<name>A0ABW9J0F5_STRGJ</name>
<dbReference type="Proteomes" id="UP001631993">
    <property type="component" value="Unassembled WGS sequence"/>
</dbReference>
<dbReference type="InterPro" id="IPR032876">
    <property type="entry name" value="J_dom"/>
</dbReference>
<reference evidence="3 4" key="1">
    <citation type="submission" date="2024-12" db="EMBL/GenBank/DDBJ databases">
        <title>Forecasting of Potato common scab and diversities of Pathogenic streptomyces spp. in china.</title>
        <authorList>
            <person name="Handique U."/>
            <person name="Wu J."/>
        </authorList>
    </citation>
    <scope>NUCLEOTIDE SEQUENCE [LARGE SCALE GENOMIC DNA]</scope>
    <source>
        <strain evidence="3 4">ZRIMU1585</strain>
    </source>
</reference>
<evidence type="ECO:0000259" key="2">
    <source>
        <dbReference type="Pfam" id="PF13550"/>
    </source>
</evidence>
<feature type="non-terminal residue" evidence="3">
    <location>
        <position position="1"/>
    </location>
</feature>
<sequence>LPPPAASEDRQADAVKAAGWSRQRAPLPSVRLCGLRYYDTGRDYQPGLQRGIGRCEAGDLRTIELPAAMDAAHARALAEAASRRAARPAD</sequence>
<evidence type="ECO:0000256" key="1">
    <source>
        <dbReference type="SAM" id="MobiDB-lite"/>
    </source>
</evidence>
<accession>A0ABW9J0F5</accession>
<comment type="caution">
    <text evidence="3">The sequence shown here is derived from an EMBL/GenBank/DDBJ whole genome shotgun (WGS) entry which is preliminary data.</text>
</comment>
<dbReference type="Pfam" id="PF13550">
    <property type="entry name" value="Phage-tail_3"/>
    <property type="match status" value="1"/>
</dbReference>
<dbReference type="EMBL" id="JBJVNE010000342">
    <property type="protein sequence ID" value="MFM9653767.1"/>
    <property type="molecule type" value="Genomic_DNA"/>
</dbReference>
<feature type="domain" description="Tip attachment protein J" evidence="2">
    <location>
        <begin position="16"/>
        <end position="88"/>
    </location>
</feature>
<gene>
    <name evidence="3" type="ORF">ACKI1S_48105</name>
</gene>
<protein>
    <submittedName>
        <fullName evidence="3">Phage tail protein</fullName>
    </submittedName>
</protein>
<proteinExistence type="predicted"/>
<feature type="non-terminal residue" evidence="3">
    <location>
        <position position="90"/>
    </location>
</feature>
<evidence type="ECO:0000313" key="3">
    <source>
        <dbReference type="EMBL" id="MFM9653767.1"/>
    </source>
</evidence>
<keyword evidence="4" id="KW-1185">Reference proteome</keyword>
<dbReference type="RefSeq" id="WP_409097998.1">
    <property type="nucleotide sequence ID" value="NZ_JBJVNE010000342.1"/>
</dbReference>
<evidence type="ECO:0000313" key="4">
    <source>
        <dbReference type="Proteomes" id="UP001631993"/>
    </source>
</evidence>